<reference evidence="2" key="1">
    <citation type="submission" date="2016-02" db="EMBL/GenBank/DDBJ databases">
        <authorList>
            <person name="Dunlap C."/>
        </authorList>
    </citation>
    <scope>NUCLEOTIDE SEQUENCE [LARGE SCALE GENOMIC DNA]</scope>
    <source>
        <strain evidence="2">NRRL B-41092</strain>
    </source>
</reference>
<name>A0A150F2H1_9BACI</name>
<dbReference type="RefSeq" id="WP_061523297.1">
    <property type="nucleotide sequence ID" value="NZ_JARLZY010000012.1"/>
</dbReference>
<dbReference type="OrthoDB" id="2907406at2"/>
<protein>
    <submittedName>
        <fullName evidence="1">Uncharacterized protein</fullName>
    </submittedName>
</protein>
<dbReference type="STRING" id="1793963.AXI58_05140"/>
<gene>
    <name evidence="1" type="ORF">AXI58_05140</name>
</gene>
<keyword evidence="2" id="KW-1185">Reference proteome</keyword>
<proteinExistence type="predicted"/>
<accession>A0A150F2H1</accession>
<dbReference type="EMBL" id="LSBA01000039">
    <property type="protein sequence ID" value="KXZ13068.1"/>
    <property type="molecule type" value="Genomic_DNA"/>
</dbReference>
<evidence type="ECO:0000313" key="1">
    <source>
        <dbReference type="EMBL" id="KXZ13068.1"/>
    </source>
</evidence>
<organism evidence="1 2">
    <name type="scientific">Bacillus nakamurai</name>
    <dbReference type="NCBI Taxonomy" id="1793963"/>
    <lineage>
        <taxon>Bacteria</taxon>
        <taxon>Bacillati</taxon>
        <taxon>Bacillota</taxon>
        <taxon>Bacilli</taxon>
        <taxon>Bacillales</taxon>
        <taxon>Bacillaceae</taxon>
        <taxon>Bacillus</taxon>
    </lineage>
</organism>
<evidence type="ECO:0000313" key="2">
    <source>
        <dbReference type="Proteomes" id="UP000075430"/>
    </source>
</evidence>
<dbReference type="Proteomes" id="UP000075430">
    <property type="component" value="Unassembled WGS sequence"/>
</dbReference>
<comment type="caution">
    <text evidence="1">The sequence shown here is derived from an EMBL/GenBank/DDBJ whole genome shotgun (WGS) entry which is preliminary data.</text>
</comment>
<dbReference type="AlphaFoldDB" id="A0A150F2H1"/>
<sequence length="118" mass="13447">MEDDPFVYSYFELSKGGKGCARNFSAVLLKSEYDMLISGMEALLERQQSSIQIETIEPLFTLHLMKDKSTYTMLITIEADAQKPRRIYKMICDEAAVKAFTASLRWECSHVKSPPKSP</sequence>